<dbReference type="InterPro" id="IPR001182">
    <property type="entry name" value="FtsW/RodA"/>
</dbReference>
<dbReference type="HOGENOM" id="CLU_029243_2_2_10"/>
<dbReference type="GO" id="GO:0015648">
    <property type="term" value="F:lipid-linked peptidoglycan transporter activity"/>
    <property type="evidence" value="ECO:0007669"/>
    <property type="project" value="TreeGrafter"/>
</dbReference>
<feature type="transmembrane region" description="Helical" evidence="6">
    <location>
        <begin position="346"/>
        <end position="367"/>
    </location>
</feature>
<accession>A0A077EMV3</accession>
<feature type="transmembrane region" description="Helical" evidence="6">
    <location>
        <begin position="216"/>
        <end position="235"/>
    </location>
</feature>
<dbReference type="GO" id="GO:0008360">
    <property type="term" value="P:regulation of cell shape"/>
    <property type="evidence" value="ECO:0007669"/>
    <property type="project" value="UniProtKB-KW"/>
</dbReference>
<keyword evidence="5 6" id="KW-0472">Membrane</keyword>
<protein>
    <submittedName>
        <fullName evidence="7">Rod shape-determining protein RodA</fullName>
    </submittedName>
</protein>
<reference evidence="7" key="2">
    <citation type="journal article" date="2015" name="Genome Biol. Evol.">
        <title>Complete Genome Sequence and Transcriptomic Analysis of the Novel Pathogen Elizabethkingia anophelis in Response to Oxidative Stress.</title>
        <authorList>
            <person name="Li Y."/>
            <person name="Liu Y."/>
            <person name="Chew S.C."/>
            <person name="Tay M."/>
            <person name="Salido M.M."/>
            <person name="Teo J."/>
            <person name="Lauro F.M."/>
            <person name="Givskov M."/>
            <person name="Yang L."/>
        </authorList>
    </citation>
    <scope>NUCLEOTIDE SEQUENCE</scope>
    <source>
        <strain evidence="7">NUHP1</strain>
    </source>
</reference>
<name>A0A077EMV3_9FLAO</name>
<dbReference type="Proteomes" id="UP000028933">
    <property type="component" value="Chromosome"/>
</dbReference>
<keyword evidence="4 6" id="KW-1133">Transmembrane helix</keyword>
<evidence type="ECO:0000313" key="8">
    <source>
        <dbReference type="Proteomes" id="UP000028933"/>
    </source>
</evidence>
<proteinExistence type="predicted"/>
<evidence type="ECO:0000313" key="7">
    <source>
        <dbReference type="EMBL" id="AIL47793.1"/>
    </source>
</evidence>
<keyword evidence="3" id="KW-0133">Cell shape</keyword>
<dbReference type="GO" id="GO:0005886">
    <property type="term" value="C:plasma membrane"/>
    <property type="evidence" value="ECO:0007669"/>
    <property type="project" value="TreeGrafter"/>
</dbReference>
<keyword evidence="2 6" id="KW-0812">Transmembrane</keyword>
<sequence>MKWAEGIDKLGLGLYFLLCIFAIANINSVDAELGKKQLIFFGISVFVGIIIFFTRNKFFENMASIIYVGGVLLLIGLFPFGKEILGQKNWYKFGSFTMQPVEFAKIGTALMLANYVAGPDFNIKNKKSLWTALAIIAIPAVVVLAIPDVGSLLVFGAFFIALYREGLSGWLFGLGFLFAVVFLVSLAINPLYVVLGILIITGLLIFFNYYKISWNIISIASIVGSVLVLSGLAMASPKILEKLPKHQRERIEVLYKGERMFRDTSGYNLLYSKTAIGSGGLWGKGYKEGSVTQGKFVPEQQTDYIFCTVGEEWGFIGSATLIICYVLYIGRIYYLAEKQKSTFNRVFGYSFASILLLHFCINLGMVMGLFPTVGIPMPYFSYGGSSLLAFSMMTFIFFKLNYADRNSLV</sequence>
<evidence type="ECO:0000256" key="6">
    <source>
        <dbReference type="SAM" id="Phobius"/>
    </source>
</evidence>
<dbReference type="GO" id="GO:0032153">
    <property type="term" value="C:cell division site"/>
    <property type="evidence" value="ECO:0007669"/>
    <property type="project" value="TreeGrafter"/>
</dbReference>
<dbReference type="RefSeq" id="WP_009089969.1">
    <property type="nucleotide sequence ID" value="NZ_CP007547.1"/>
</dbReference>
<evidence type="ECO:0000256" key="4">
    <source>
        <dbReference type="ARBA" id="ARBA00022989"/>
    </source>
</evidence>
<organism evidence="7 8">
    <name type="scientific">Elizabethkingia anophelis NUHP1</name>
    <dbReference type="NCBI Taxonomy" id="1338011"/>
    <lineage>
        <taxon>Bacteria</taxon>
        <taxon>Pseudomonadati</taxon>
        <taxon>Bacteroidota</taxon>
        <taxon>Flavobacteriia</taxon>
        <taxon>Flavobacteriales</taxon>
        <taxon>Weeksellaceae</taxon>
        <taxon>Elizabethkingia</taxon>
    </lineage>
</organism>
<dbReference type="STRING" id="1338011.BD94_4018"/>
<dbReference type="AlphaFoldDB" id="A0A077EMV3"/>
<evidence type="ECO:0000256" key="3">
    <source>
        <dbReference type="ARBA" id="ARBA00022960"/>
    </source>
</evidence>
<dbReference type="Pfam" id="PF01098">
    <property type="entry name" value="FTSW_RODA_SPOVE"/>
    <property type="match status" value="1"/>
</dbReference>
<feature type="transmembrane region" description="Helical" evidence="6">
    <location>
        <begin position="61"/>
        <end position="80"/>
    </location>
</feature>
<feature type="transmembrane region" description="Helical" evidence="6">
    <location>
        <begin position="129"/>
        <end position="160"/>
    </location>
</feature>
<dbReference type="PANTHER" id="PTHR30474:SF1">
    <property type="entry name" value="PEPTIDOGLYCAN GLYCOSYLTRANSFERASE MRDB"/>
    <property type="match status" value="1"/>
</dbReference>
<gene>
    <name evidence="7" type="ORF">BD94_4018</name>
</gene>
<dbReference type="EMBL" id="CP007547">
    <property type="protein sequence ID" value="AIL47793.1"/>
    <property type="molecule type" value="Genomic_DNA"/>
</dbReference>
<feature type="transmembrane region" description="Helical" evidence="6">
    <location>
        <begin position="101"/>
        <end position="117"/>
    </location>
</feature>
<comment type="subcellular location">
    <subcellularLocation>
        <location evidence="1">Membrane</location>
        <topology evidence="1">Multi-pass membrane protein</topology>
    </subcellularLocation>
</comment>
<dbReference type="PANTHER" id="PTHR30474">
    <property type="entry name" value="CELL CYCLE PROTEIN"/>
    <property type="match status" value="1"/>
</dbReference>
<evidence type="ECO:0000256" key="1">
    <source>
        <dbReference type="ARBA" id="ARBA00004141"/>
    </source>
</evidence>
<dbReference type="KEGG" id="eao:BD94_4018"/>
<feature type="transmembrane region" description="Helical" evidence="6">
    <location>
        <begin position="38"/>
        <end position="55"/>
    </location>
</feature>
<evidence type="ECO:0000256" key="5">
    <source>
        <dbReference type="ARBA" id="ARBA00023136"/>
    </source>
</evidence>
<feature type="transmembrane region" description="Helical" evidence="6">
    <location>
        <begin position="313"/>
        <end position="334"/>
    </location>
</feature>
<reference evidence="7" key="1">
    <citation type="journal article" date="2013" name="Lancet">
        <title>First case of E anophelis outbreak in an intensive-care unit.</title>
        <authorList>
            <person name="Teo J."/>
            <person name="Tan S.Y."/>
            <person name="Tay M."/>
            <person name="Ding Y."/>
            <person name="Kjelleberg S."/>
            <person name="Givskov M."/>
            <person name="Lin R.T."/>
            <person name="Yang L."/>
        </authorList>
    </citation>
    <scope>NUCLEOTIDE SEQUENCE [LARGE SCALE GENOMIC DNA]</scope>
    <source>
        <strain evidence="7">NUHP1</strain>
    </source>
</reference>
<dbReference type="GO" id="GO:0051301">
    <property type="term" value="P:cell division"/>
    <property type="evidence" value="ECO:0007669"/>
    <property type="project" value="InterPro"/>
</dbReference>
<dbReference type="eggNOG" id="COG0772">
    <property type="taxonomic scope" value="Bacteria"/>
</dbReference>
<feature type="transmembrane region" description="Helical" evidence="6">
    <location>
        <begin position="12"/>
        <end position="31"/>
    </location>
</feature>
<feature type="transmembrane region" description="Helical" evidence="6">
    <location>
        <begin position="379"/>
        <end position="398"/>
    </location>
</feature>
<evidence type="ECO:0000256" key="2">
    <source>
        <dbReference type="ARBA" id="ARBA00022692"/>
    </source>
</evidence>
<feature type="transmembrane region" description="Helical" evidence="6">
    <location>
        <begin position="191"/>
        <end position="209"/>
    </location>
</feature>
<dbReference type="NCBIfam" id="NF037961">
    <property type="entry name" value="RodA_shape"/>
    <property type="match status" value="1"/>
</dbReference>
<dbReference type="GeneID" id="56685046"/>